<dbReference type="GO" id="GO:0005774">
    <property type="term" value="C:vacuolar membrane"/>
    <property type="evidence" value="ECO:0007669"/>
    <property type="project" value="TreeGrafter"/>
</dbReference>
<dbReference type="GO" id="GO:0035591">
    <property type="term" value="F:signaling adaptor activity"/>
    <property type="evidence" value="ECO:0007669"/>
    <property type="project" value="TreeGrafter"/>
</dbReference>
<dbReference type="PROSITE" id="PS50082">
    <property type="entry name" value="WD_REPEATS_2"/>
    <property type="match status" value="1"/>
</dbReference>
<dbReference type="PANTHER" id="PTHR46170">
    <property type="entry name" value="GATOR COMPLEX PROTEIN WDR59"/>
    <property type="match status" value="1"/>
</dbReference>
<dbReference type="Pfam" id="PF17120">
    <property type="entry name" value="zf-RING_16"/>
    <property type="match status" value="1"/>
</dbReference>
<evidence type="ECO:0000256" key="4">
    <source>
        <dbReference type="SAM" id="MobiDB-lite"/>
    </source>
</evidence>
<reference evidence="7" key="1">
    <citation type="submission" date="2016-04" db="UniProtKB">
        <authorList>
            <consortium name="WormBaseParasite"/>
        </authorList>
    </citation>
    <scope>IDENTIFICATION</scope>
</reference>
<dbReference type="Proteomes" id="UP000046393">
    <property type="component" value="Unplaced"/>
</dbReference>
<keyword evidence="6" id="KW-1185">Reference proteome</keyword>
<dbReference type="PANTHER" id="PTHR46170:SF1">
    <property type="entry name" value="GATOR COMPLEX PROTEIN WDR59"/>
    <property type="match status" value="1"/>
</dbReference>
<dbReference type="Gene3D" id="2.130.10.10">
    <property type="entry name" value="YVTN repeat-like/Quinoprotein amine dehydrogenase"/>
    <property type="match status" value="1"/>
</dbReference>
<dbReference type="InterPro" id="IPR049566">
    <property type="entry name" value="WDR59_RTC1-like_RING_Znf"/>
</dbReference>
<dbReference type="GO" id="GO:0034198">
    <property type="term" value="P:cellular response to amino acid starvation"/>
    <property type="evidence" value="ECO:0007669"/>
    <property type="project" value="TreeGrafter"/>
</dbReference>
<dbReference type="InterPro" id="IPR015943">
    <property type="entry name" value="WD40/YVTN_repeat-like_dom_sf"/>
</dbReference>
<dbReference type="InterPro" id="IPR001680">
    <property type="entry name" value="WD40_rpt"/>
</dbReference>
<keyword evidence="2" id="KW-0677">Repeat</keyword>
<feature type="compositionally biased region" description="Low complexity" evidence="4">
    <location>
        <begin position="936"/>
        <end position="953"/>
    </location>
</feature>
<dbReference type="WBParaSite" id="SMUV_0001050101-mRNA-1">
    <property type="protein sequence ID" value="SMUV_0001050101-mRNA-1"/>
    <property type="gene ID" value="SMUV_0001050101"/>
</dbReference>
<dbReference type="InterPro" id="IPR049567">
    <property type="entry name" value="WDR59-like"/>
</dbReference>
<accession>A0A0N5AZS2</accession>
<evidence type="ECO:0000256" key="2">
    <source>
        <dbReference type="ARBA" id="ARBA00022737"/>
    </source>
</evidence>
<dbReference type="InterPro" id="IPR036322">
    <property type="entry name" value="WD40_repeat_dom_sf"/>
</dbReference>
<dbReference type="GO" id="GO:0035859">
    <property type="term" value="C:Seh1-associated complex"/>
    <property type="evidence" value="ECO:0007669"/>
    <property type="project" value="TreeGrafter"/>
</dbReference>
<feature type="domain" description="WDR59/RTC1-like RING zinc finger" evidence="5">
    <location>
        <begin position="1103"/>
        <end position="1150"/>
    </location>
</feature>
<evidence type="ECO:0000259" key="5">
    <source>
        <dbReference type="Pfam" id="PF17120"/>
    </source>
</evidence>
<proteinExistence type="predicted"/>
<dbReference type="STRING" id="451379.A0A0N5AZS2"/>
<dbReference type="Pfam" id="PF00400">
    <property type="entry name" value="WD40"/>
    <property type="match status" value="1"/>
</dbReference>
<evidence type="ECO:0000256" key="1">
    <source>
        <dbReference type="ARBA" id="ARBA00022574"/>
    </source>
</evidence>
<name>A0A0N5AZS2_9BILA</name>
<dbReference type="SUPFAM" id="SSF50978">
    <property type="entry name" value="WD40 repeat-like"/>
    <property type="match status" value="1"/>
</dbReference>
<protein>
    <submittedName>
        <fullName evidence="7">WD_REPEATS_REGION domain-containing protein</fullName>
    </submittedName>
</protein>
<sequence>MEASAVDTDLYGEYVCFGGPHRLTIVKPFRTSPVKRHLTTFPNLHTLRWRKEPTEQGSHIAVTSGSNVYIYHFLNGDVKEIYCECAHPYVVNDFDWSPVPYLFSTCSIRDNIKIWDLRQPSPSVQLRSVSGAELTRWSIHEEGIICTATGSDIRLWDLRVNFYLIKFFHLSIYIQPKFPVKLVEAHVKKIKCLVWLPKRPSSFVSSGYDCYIKFWDSNDLVKPFRSIGKLEDPVWKLQFSYSGDEFATLSKRSYCKESFSNTVTVFKTKDPMRFQTLRSKEDDIVDICWRGAVRKRPTDCLFSVSKSGRLRRFEINTLSVADISVPMAASEDDDDFHGTELQLMSNERKLNSGLSSSLSSSQQERTYLYSIERKHSLFSKIFWKYLDLCGSSDDYGFKTYVRVANVGNSIGTELDILSALKAPGLSIGEINYERAVVGFTFTHIQTGKRIRLYLRFKASNAKFHKLLLEIVAKESDIEGERGSTLLELLGSHIAEYKSDGSDDTAIANGLKHLSNFVDALKIFDDDMENASINHALAEKDHLDETKIPSTEIFAAYDDLVPAPRTCGASFNGSGLLVVFGRAGRRKDEVKALPLMFTSDLEHLRRFNRDTKSAGDDNRKASTADRHQIPALSAPNSCWSTPKQYVKSQVCDEDGELFSLSMASSIHSVAKRESEYDLSPKLRLLSSNHPYDLYESSHDTTESMSDMTKVSVSAPLVIVRSQHHSSNSHSGVLADEHFMIAEAKLVSKIVIYDASELLPVSKVLARNYRLIGGTPLQICLHNMKVAEDAGRLDLRQIWSVVELWVRTTIEKLDSDIKPNKSIFGDGLFIPVDDNTFWETHPCGVPMLQDLLDHCEEIGDYQTAAVILCTIMPRFTAASRTASHGKDKENGTLLPASAEKAVLLKTSISAREPSISQLRKALIKKSMPKLIGEKKKNLSSSPSNAPALSTSAPAAVPESPPRKFSFFNIVRKPKVSVAAAPSDLSEIIMPSREEQPILVYGAKNESDKDNEQDDDFVDKVSDDFSPTKSSSVTAHRLVPDAVKQRMSKFLQSYIEMLYRWRIYTKATELMKFSESAPRAHPLYVSYGNTASGRECGRNVQELPFYCAVCHVVVKGLLTTCAACKHGGHIEHLALWFQDNTFCPTGCKCQCLSYR</sequence>
<evidence type="ECO:0000256" key="3">
    <source>
        <dbReference type="PROSITE-ProRule" id="PRU00221"/>
    </source>
</evidence>
<dbReference type="GO" id="GO:1904263">
    <property type="term" value="P:positive regulation of TORC1 signaling"/>
    <property type="evidence" value="ECO:0007669"/>
    <property type="project" value="TreeGrafter"/>
</dbReference>
<dbReference type="SMART" id="SM00320">
    <property type="entry name" value="WD40"/>
    <property type="match status" value="2"/>
</dbReference>
<evidence type="ECO:0000313" key="7">
    <source>
        <dbReference type="WBParaSite" id="SMUV_0001050101-mRNA-1"/>
    </source>
</evidence>
<feature type="region of interest" description="Disordered" evidence="4">
    <location>
        <begin position="932"/>
        <end position="956"/>
    </location>
</feature>
<feature type="region of interest" description="Disordered" evidence="4">
    <location>
        <begin position="607"/>
        <end position="626"/>
    </location>
</feature>
<dbReference type="AlphaFoldDB" id="A0A0N5AZS2"/>
<organism evidence="6 7">
    <name type="scientific">Syphacia muris</name>
    <dbReference type="NCBI Taxonomy" id="451379"/>
    <lineage>
        <taxon>Eukaryota</taxon>
        <taxon>Metazoa</taxon>
        <taxon>Ecdysozoa</taxon>
        <taxon>Nematoda</taxon>
        <taxon>Chromadorea</taxon>
        <taxon>Rhabditida</taxon>
        <taxon>Spirurina</taxon>
        <taxon>Oxyuridomorpha</taxon>
        <taxon>Oxyuroidea</taxon>
        <taxon>Oxyuridae</taxon>
        <taxon>Syphacia</taxon>
    </lineage>
</organism>
<feature type="repeat" description="WD" evidence="3">
    <location>
        <begin position="183"/>
        <end position="216"/>
    </location>
</feature>
<keyword evidence="1 3" id="KW-0853">WD repeat</keyword>
<evidence type="ECO:0000313" key="6">
    <source>
        <dbReference type="Proteomes" id="UP000046393"/>
    </source>
</evidence>